<dbReference type="EMBL" id="JAUCGM010000689">
    <property type="protein sequence ID" value="MDM8563517.1"/>
    <property type="molecule type" value="Genomic_DNA"/>
</dbReference>
<name>A0ABT7VVB0_9GAMM</name>
<protein>
    <submittedName>
        <fullName evidence="1">Uncharacterized protein</fullName>
    </submittedName>
</protein>
<evidence type="ECO:0000313" key="2">
    <source>
        <dbReference type="Proteomes" id="UP001171945"/>
    </source>
</evidence>
<evidence type="ECO:0000313" key="1">
    <source>
        <dbReference type="EMBL" id="MDM8563517.1"/>
    </source>
</evidence>
<reference evidence="1" key="1">
    <citation type="submission" date="2023-06" db="EMBL/GenBank/DDBJ databases">
        <title>Uncultivated large filamentous bacteria from sulfidic sediments reveal new species and different genomic features in energy metabolism and defense.</title>
        <authorList>
            <person name="Fonseca A."/>
        </authorList>
    </citation>
    <scope>NUCLEOTIDE SEQUENCE</scope>
    <source>
        <strain evidence="1">HSG4</strain>
    </source>
</reference>
<comment type="caution">
    <text evidence="1">The sequence shown here is derived from an EMBL/GenBank/DDBJ whole genome shotgun (WGS) entry which is preliminary data.</text>
</comment>
<organism evidence="1 2">
    <name type="scientific">Candidatus Marithioploca araucensis</name>
    <dbReference type="NCBI Taxonomy" id="70273"/>
    <lineage>
        <taxon>Bacteria</taxon>
        <taxon>Pseudomonadati</taxon>
        <taxon>Pseudomonadota</taxon>
        <taxon>Gammaproteobacteria</taxon>
        <taxon>Thiotrichales</taxon>
        <taxon>Thiotrichaceae</taxon>
        <taxon>Candidatus Marithioploca</taxon>
    </lineage>
</organism>
<keyword evidence="2" id="KW-1185">Reference proteome</keyword>
<accession>A0ABT7VVB0</accession>
<proteinExistence type="predicted"/>
<feature type="non-terminal residue" evidence="1">
    <location>
        <position position="1"/>
    </location>
</feature>
<dbReference type="Proteomes" id="UP001171945">
    <property type="component" value="Unassembled WGS sequence"/>
</dbReference>
<gene>
    <name evidence="1" type="ORF">QUF54_09205</name>
</gene>
<sequence length="227" mass="26518">GEDYDWYVKAGDLQLFDKMDEIYRIALRDVEGDVPKLAIILDGQRIGLLIGDLPSQRVDHSQRVIQDTLYLEFERESHKTVLCHRTVLHTAAVLLLCSKKTYKFHEEHFTQYAEELFLRHSQEKELVFKTATLPVVSQQPDFNLPLIRQEKSALFSDLVNRNRCARYLLYFTERDNIRFSFVSTGRLNLEKCYQVAEKSDECLLLTLSSEVPQEINLKKGKSSRFKI</sequence>